<feature type="chain" id="PRO_5043598395" description="Transmembrane protein" evidence="3">
    <location>
        <begin position="26"/>
        <end position="181"/>
    </location>
</feature>
<accession>A0AAW1YPZ1</accession>
<organism evidence="4 5">
    <name type="scientific">Rubus argutus</name>
    <name type="common">Southern blackberry</name>
    <dbReference type="NCBI Taxonomy" id="59490"/>
    <lineage>
        <taxon>Eukaryota</taxon>
        <taxon>Viridiplantae</taxon>
        <taxon>Streptophyta</taxon>
        <taxon>Embryophyta</taxon>
        <taxon>Tracheophyta</taxon>
        <taxon>Spermatophyta</taxon>
        <taxon>Magnoliopsida</taxon>
        <taxon>eudicotyledons</taxon>
        <taxon>Gunneridae</taxon>
        <taxon>Pentapetalae</taxon>
        <taxon>rosids</taxon>
        <taxon>fabids</taxon>
        <taxon>Rosales</taxon>
        <taxon>Rosaceae</taxon>
        <taxon>Rosoideae</taxon>
        <taxon>Rosoideae incertae sedis</taxon>
        <taxon>Rubus</taxon>
    </lineage>
</organism>
<dbReference type="AlphaFoldDB" id="A0AAW1YPZ1"/>
<evidence type="ECO:0000256" key="1">
    <source>
        <dbReference type="SAM" id="MobiDB-lite"/>
    </source>
</evidence>
<evidence type="ECO:0000313" key="4">
    <source>
        <dbReference type="EMBL" id="KAK9950584.1"/>
    </source>
</evidence>
<dbReference type="EMBL" id="JBEDUW010000001">
    <property type="protein sequence ID" value="KAK9950584.1"/>
    <property type="molecule type" value="Genomic_DNA"/>
</dbReference>
<evidence type="ECO:0000313" key="5">
    <source>
        <dbReference type="Proteomes" id="UP001457282"/>
    </source>
</evidence>
<evidence type="ECO:0000256" key="3">
    <source>
        <dbReference type="SAM" id="SignalP"/>
    </source>
</evidence>
<reference evidence="4 5" key="1">
    <citation type="journal article" date="2023" name="G3 (Bethesda)">
        <title>A chromosome-length genome assembly and annotation of blackberry (Rubus argutus, cv. 'Hillquist').</title>
        <authorList>
            <person name="Bruna T."/>
            <person name="Aryal R."/>
            <person name="Dudchenko O."/>
            <person name="Sargent D.J."/>
            <person name="Mead D."/>
            <person name="Buti M."/>
            <person name="Cavallini A."/>
            <person name="Hytonen T."/>
            <person name="Andres J."/>
            <person name="Pham M."/>
            <person name="Weisz D."/>
            <person name="Mascagni F."/>
            <person name="Usai G."/>
            <person name="Natali L."/>
            <person name="Bassil N."/>
            <person name="Fernandez G.E."/>
            <person name="Lomsadze A."/>
            <person name="Armour M."/>
            <person name="Olukolu B."/>
            <person name="Poorten T."/>
            <person name="Britton C."/>
            <person name="Davik J."/>
            <person name="Ashrafi H."/>
            <person name="Aiden E.L."/>
            <person name="Borodovsky M."/>
            <person name="Worthington M."/>
        </authorList>
    </citation>
    <scope>NUCLEOTIDE SEQUENCE [LARGE SCALE GENOMIC DNA]</scope>
    <source>
        <strain evidence="4">PI 553951</strain>
    </source>
</reference>
<keyword evidence="2" id="KW-0472">Membrane</keyword>
<keyword evidence="2" id="KW-0812">Transmembrane</keyword>
<keyword evidence="5" id="KW-1185">Reference proteome</keyword>
<comment type="caution">
    <text evidence="4">The sequence shown here is derived from an EMBL/GenBank/DDBJ whole genome shotgun (WGS) entry which is preliminary data.</text>
</comment>
<proteinExistence type="predicted"/>
<evidence type="ECO:0000256" key="2">
    <source>
        <dbReference type="SAM" id="Phobius"/>
    </source>
</evidence>
<gene>
    <name evidence="4" type="ORF">M0R45_006068</name>
</gene>
<keyword evidence="2" id="KW-1133">Transmembrane helix</keyword>
<feature type="signal peptide" evidence="3">
    <location>
        <begin position="1"/>
        <end position="25"/>
    </location>
</feature>
<sequence length="181" mass="19566">MASTSQRPLLITLLILSILAISATARPCKTLFISSYSVSLRRLPSSSSSGFVTVVTEIRELKPIRFDGVLVHHDDDEARRIQSQPERMPLLPLFGTSSTDLSSLRDRTKDILSVVVALLFGVGCGALTAATMYLAWSLFSSRHSASSFDDDDDVSPKKMGYVKIPEPVDSAPAPVKQAAAV</sequence>
<protein>
    <recommendedName>
        <fullName evidence="6">Transmembrane protein</fullName>
    </recommendedName>
</protein>
<name>A0AAW1YPZ1_RUBAR</name>
<dbReference type="Proteomes" id="UP001457282">
    <property type="component" value="Unassembled WGS sequence"/>
</dbReference>
<feature type="region of interest" description="Disordered" evidence="1">
    <location>
        <begin position="159"/>
        <end position="181"/>
    </location>
</feature>
<keyword evidence="3" id="KW-0732">Signal</keyword>
<evidence type="ECO:0008006" key="6">
    <source>
        <dbReference type="Google" id="ProtNLM"/>
    </source>
</evidence>
<dbReference type="PANTHER" id="PTHR35107:SF2">
    <property type="entry name" value="EXPRESSED PROTEIN"/>
    <property type="match status" value="1"/>
</dbReference>
<feature type="transmembrane region" description="Helical" evidence="2">
    <location>
        <begin position="111"/>
        <end position="136"/>
    </location>
</feature>
<dbReference type="PANTHER" id="PTHR35107">
    <property type="entry name" value="EXPRESSED PROTEIN"/>
    <property type="match status" value="1"/>
</dbReference>